<evidence type="ECO:0000313" key="1">
    <source>
        <dbReference type="EMBL" id="SFI36003.1"/>
    </source>
</evidence>
<name>A0A1I3HK43_9RHOB</name>
<accession>A0A1I3HK43</accession>
<evidence type="ECO:0000313" key="2">
    <source>
        <dbReference type="Proteomes" id="UP000199377"/>
    </source>
</evidence>
<proteinExistence type="predicted"/>
<dbReference type="AlphaFoldDB" id="A0A1I3HK43"/>
<dbReference type="STRING" id="1114924.SAMN05216258_10637"/>
<protein>
    <submittedName>
        <fullName evidence="1">Uncharacterized protein</fullName>
    </submittedName>
</protein>
<reference evidence="1 2" key="1">
    <citation type="submission" date="2016-10" db="EMBL/GenBank/DDBJ databases">
        <authorList>
            <person name="de Groot N.N."/>
        </authorList>
    </citation>
    <scope>NUCLEOTIDE SEQUENCE [LARGE SCALE GENOMIC DNA]</scope>
    <source>
        <strain evidence="1 2">CGMCC 1.11030</strain>
    </source>
</reference>
<gene>
    <name evidence="1" type="ORF">SAMN05216258_10637</name>
</gene>
<organism evidence="1 2">
    <name type="scientific">Albimonas pacifica</name>
    <dbReference type="NCBI Taxonomy" id="1114924"/>
    <lineage>
        <taxon>Bacteria</taxon>
        <taxon>Pseudomonadati</taxon>
        <taxon>Pseudomonadota</taxon>
        <taxon>Alphaproteobacteria</taxon>
        <taxon>Rhodobacterales</taxon>
        <taxon>Paracoccaceae</taxon>
        <taxon>Albimonas</taxon>
    </lineage>
</organism>
<sequence length="88" mass="9256">MSRPQTPFTPISPEARLRDVERTLRDAQGLAAGRAPGSPDFRLAAAQAIRAAQEAEALRTHLRAIDARASALAAEAGKIVALNEGRAA</sequence>
<dbReference type="Proteomes" id="UP000199377">
    <property type="component" value="Unassembled WGS sequence"/>
</dbReference>
<keyword evidence="2" id="KW-1185">Reference proteome</keyword>
<dbReference type="RefSeq" id="WP_092860408.1">
    <property type="nucleotide sequence ID" value="NZ_FOQH01000006.1"/>
</dbReference>
<dbReference type="EMBL" id="FOQH01000006">
    <property type="protein sequence ID" value="SFI36003.1"/>
    <property type="molecule type" value="Genomic_DNA"/>
</dbReference>